<evidence type="ECO:0000259" key="5">
    <source>
        <dbReference type="PROSITE" id="PS51352"/>
    </source>
</evidence>
<sequence length="203" mass="22110">MNRTRLTIIVVLVIGLGALAVAMWSSMLGQKPVASRTIDSAYSIGGPFALTDQYGKPQTEAILKGKWTAVFFGFTYCPDICPLTLQSLDQTRKKLGKDGENLQFVFITVDPERDTPEVMKAYLDSGGFPKGVIGLTGTPEQIAAAARAYRATYNKVGEGKDYTMNHTSVVYLMNPRGEFAVPLAHGMSIEKATSDIKQAMKAY</sequence>
<gene>
    <name evidence="6" type="ORF">EM6_1687</name>
</gene>
<dbReference type="PANTHER" id="PTHR12151">
    <property type="entry name" value="ELECTRON TRANSPORT PROTIN SCO1/SENC FAMILY MEMBER"/>
    <property type="match status" value="1"/>
</dbReference>
<dbReference type="RefSeq" id="WP_126421921.1">
    <property type="nucleotide sequence ID" value="NZ_AP018827.1"/>
</dbReference>
<feature type="binding site" evidence="3">
    <location>
        <position position="166"/>
    </location>
    <ligand>
        <name>Cu cation</name>
        <dbReference type="ChEBI" id="CHEBI:23378"/>
    </ligand>
</feature>
<keyword evidence="4" id="KW-1015">Disulfide bond</keyword>
<name>A0A3G9G189_9CAUL</name>
<dbReference type="AlphaFoldDB" id="A0A3G9G189"/>
<dbReference type="EMBL" id="AP018827">
    <property type="protein sequence ID" value="BBF81092.1"/>
    <property type="molecule type" value="Genomic_DNA"/>
</dbReference>
<organism evidence="6 7">
    <name type="scientific">Asticcacaulis excentricus</name>
    <dbReference type="NCBI Taxonomy" id="78587"/>
    <lineage>
        <taxon>Bacteria</taxon>
        <taxon>Pseudomonadati</taxon>
        <taxon>Pseudomonadota</taxon>
        <taxon>Alphaproteobacteria</taxon>
        <taxon>Caulobacterales</taxon>
        <taxon>Caulobacteraceae</taxon>
        <taxon>Asticcacaulis</taxon>
    </lineage>
</organism>
<evidence type="ECO:0000256" key="2">
    <source>
        <dbReference type="ARBA" id="ARBA00023008"/>
    </source>
</evidence>
<evidence type="ECO:0000256" key="4">
    <source>
        <dbReference type="PIRSR" id="PIRSR603782-2"/>
    </source>
</evidence>
<dbReference type="FunFam" id="3.40.30.10:FF:000013">
    <property type="entry name" value="Blast:Protein SCO1 homolog, mitochondrial"/>
    <property type="match status" value="1"/>
</dbReference>
<dbReference type="PROSITE" id="PS51352">
    <property type="entry name" value="THIOREDOXIN_2"/>
    <property type="match status" value="1"/>
</dbReference>
<evidence type="ECO:0000313" key="7">
    <source>
        <dbReference type="Proteomes" id="UP000278756"/>
    </source>
</evidence>
<feature type="domain" description="Thioredoxin" evidence="5">
    <location>
        <begin position="12"/>
        <end position="203"/>
    </location>
</feature>
<dbReference type="CDD" id="cd02968">
    <property type="entry name" value="SCO"/>
    <property type="match status" value="1"/>
</dbReference>
<dbReference type="InterPro" id="IPR003782">
    <property type="entry name" value="SCO1/SenC"/>
</dbReference>
<keyword evidence="2 3" id="KW-0186">Copper</keyword>
<dbReference type="PANTHER" id="PTHR12151:SF25">
    <property type="entry name" value="LINALOOL DEHYDRATASE_ISOMERASE DOMAIN-CONTAINING PROTEIN"/>
    <property type="match status" value="1"/>
</dbReference>
<feature type="binding site" evidence="3">
    <location>
        <position position="81"/>
    </location>
    <ligand>
        <name>Cu cation</name>
        <dbReference type="ChEBI" id="CHEBI:23378"/>
    </ligand>
</feature>
<keyword evidence="3" id="KW-0479">Metal-binding</keyword>
<reference evidence="7" key="1">
    <citation type="journal article" date="2017" name="Biotechnol. Biofuels">
        <title>Evaluation of environmental bacterial communities as a factor affecting the growth of duckweed Lemna minor.</title>
        <authorList>
            <person name="Ishizawa H."/>
            <person name="Kuroda M."/>
            <person name="Morikawa M."/>
            <person name="Ike M."/>
        </authorList>
    </citation>
    <scope>NUCLEOTIDE SEQUENCE [LARGE SCALE GENOMIC DNA]</scope>
    <source>
        <strain evidence="7">M6</strain>
    </source>
</reference>
<dbReference type="OrthoDB" id="9790194at2"/>
<dbReference type="Gene3D" id="3.40.30.10">
    <property type="entry name" value="Glutaredoxin"/>
    <property type="match status" value="1"/>
</dbReference>
<dbReference type="InterPro" id="IPR036249">
    <property type="entry name" value="Thioredoxin-like_sf"/>
</dbReference>
<accession>A0A3G9G189</accession>
<reference evidence="7" key="2">
    <citation type="journal article" date="2017" name="Plant Physiol. Biochem.">
        <title>Differential oxidative and antioxidative response of duckweed Lemna minor toward plant growth promoting/inhibiting bacteria.</title>
        <authorList>
            <person name="Ishizawa H."/>
            <person name="Kuroda M."/>
            <person name="Morikawa M."/>
            <person name="Ike M."/>
        </authorList>
    </citation>
    <scope>NUCLEOTIDE SEQUENCE [LARGE SCALE GENOMIC DNA]</scope>
    <source>
        <strain evidence="7">M6</strain>
    </source>
</reference>
<evidence type="ECO:0000313" key="6">
    <source>
        <dbReference type="EMBL" id="BBF81092.1"/>
    </source>
</evidence>
<feature type="binding site" evidence="3">
    <location>
        <position position="77"/>
    </location>
    <ligand>
        <name>Cu cation</name>
        <dbReference type="ChEBI" id="CHEBI:23378"/>
    </ligand>
</feature>
<dbReference type="Pfam" id="PF02630">
    <property type="entry name" value="SCO1-SenC"/>
    <property type="match status" value="1"/>
</dbReference>
<feature type="disulfide bond" description="Redox-active" evidence="4">
    <location>
        <begin position="77"/>
        <end position="81"/>
    </location>
</feature>
<dbReference type="SUPFAM" id="SSF52833">
    <property type="entry name" value="Thioredoxin-like"/>
    <property type="match status" value="1"/>
</dbReference>
<proteinExistence type="inferred from homology"/>
<dbReference type="Proteomes" id="UP000278756">
    <property type="component" value="Chromosome 1"/>
</dbReference>
<evidence type="ECO:0000256" key="3">
    <source>
        <dbReference type="PIRSR" id="PIRSR603782-1"/>
    </source>
</evidence>
<dbReference type="GO" id="GO:0046872">
    <property type="term" value="F:metal ion binding"/>
    <property type="evidence" value="ECO:0007669"/>
    <property type="project" value="UniProtKB-KW"/>
</dbReference>
<comment type="similarity">
    <text evidence="1">Belongs to the SCO1/2 family.</text>
</comment>
<evidence type="ECO:0000256" key="1">
    <source>
        <dbReference type="ARBA" id="ARBA00010996"/>
    </source>
</evidence>
<dbReference type="InterPro" id="IPR013766">
    <property type="entry name" value="Thioredoxin_domain"/>
</dbReference>
<protein>
    <submittedName>
        <fullName evidence="6">Putative copper metallochaperone</fullName>
    </submittedName>
</protein>